<evidence type="ECO:0000313" key="2">
    <source>
        <dbReference type="EMBL" id="TWT77050.1"/>
    </source>
</evidence>
<name>A0A5C5YQM0_9BACT</name>
<accession>A0A5C5YQM0</accession>
<gene>
    <name evidence="2" type="ORF">Pla123a_24790</name>
</gene>
<evidence type="ECO:0008006" key="4">
    <source>
        <dbReference type="Google" id="ProtNLM"/>
    </source>
</evidence>
<reference evidence="2 3" key="1">
    <citation type="submission" date="2019-02" db="EMBL/GenBank/DDBJ databases">
        <title>Deep-cultivation of Planctomycetes and their phenomic and genomic characterization uncovers novel biology.</title>
        <authorList>
            <person name="Wiegand S."/>
            <person name="Jogler M."/>
            <person name="Boedeker C."/>
            <person name="Pinto D."/>
            <person name="Vollmers J."/>
            <person name="Rivas-Marin E."/>
            <person name="Kohn T."/>
            <person name="Peeters S.H."/>
            <person name="Heuer A."/>
            <person name="Rast P."/>
            <person name="Oberbeckmann S."/>
            <person name="Bunk B."/>
            <person name="Jeske O."/>
            <person name="Meyerdierks A."/>
            <person name="Storesund J.E."/>
            <person name="Kallscheuer N."/>
            <person name="Luecker S."/>
            <person name="Lage O.M."/>
            <person name="Pohl T."/>
            <person name="Merkel B.J."/>
            <person name="Hornburger P."/>
            <person name="Mueller R.-W."/>
            <person name="Bruemmer F."/>
            <person name="Labrenz M."/>
            <person name="Spormann A.M."/>
            <person name="Op Den Camp H."/>
            <person name="Overmann J."/>
            <person name="Amann R."/>
            <person name="Jetten M.S.M."/>
            <person name="Mascher T."/>
            <person name="Medema M.H."/>
            <person name="Devos D.P."/>
            <person name="Kaster A.-K."/>
            <person name="Ovreas L."/>
            <person name="Rohde M."/>
            <person name="Galperin M.Y."/>
            <person name="Jogler C."/>
        </authorList>
    </citation>
    <scope>NUCLEOTIDE SEQUENCE [LARGE SCALE GENOMIC DNA]</scope>
    <source>
        <strain evidence="2 3">Pla123a</strain>
    </source>
</reference>
<evidence type="ECO:0000256" key="1">
    <source>
        <dbReference type="SAM" id="MobiDB-lite"/>
    </source>
</evidence>
<comment type="caution">
    <text evidence="2">The sequence shown here is derived from an EMBL/GenBank/DDBJ whole genome shotgun (WGS) entry which is preliminary data.</text>
</comment>
<feature type="region of interest" description="Disordered" evidence="1">
    <location>
        <begin position="1"/>
        <end position="21"/>
    </location>
</feature>
<dbReference type="InterPro" id="IPR011006">
    <property type="entry name" value="CheY-like_superfamily"/>
</dbReference>
<dbReference type="AlphaFoldDB" id="A0A5C5YQM0"/>
<dbReference type="SUPFAM" id="SSF52172">
    <property type="entry name" value="CheY-like"/>
    <property type="match status" value="1"/>
</dbReference>
<sequence length="162" mass="17769">MSPLQTAHDAKRTSAEGRRNARRRTAGFAGKCLLVSREDAFIEGMQRAASGAGWDCASSDDPRDSLRRAFLHCFGLAIVDIAPTLHRQLLSDLFRILNGASGGLVIAYDRRADPETELWARQNGAWLYVPGVADWDSLSTACAEARRLHERKSKQDTLGASV</sequence>
<keyword evidence="3" id="KW-1185">Reference proteome</keyword>
<proteinExistence type="predicted"/>
<protein>
    <recommendedName>
        <fullName evidence="4">Response regulatory domain-containing protein</fullName>
    </recommendedName>
</protein>
<organism evidence="2 3">
    <name type="scientific">Posidoniimonas polymericola</name>
    <dbReference type="NCBI Taxonomy" id="2528002"/>
    <lineage>
        <taxon>Bacteria</taxon>
        <taxon>Pseudomonadati</taxon>
        <taxon>Planctomycetota</taxon>
        <taxon>Planctomycetia</taxon>
        <taxon>Pirellulales</taxon>
        <taxon>Lacipirellulaceae</taxon>
        <taxon>Posidoniimonas</taxon>
    </lineage>
</organism>
<feature type="compositionally biased region" description="Basic and acidic residues" evidence="1">
    <location>
        <begin position="8"/>
        <end position="19"/>
    </location>
</feature>
<dbReference type="Proteomes" id="UP000318478">
    <property type="component" value="Unassembled WGS sequence"/>
</dbReference>
<evidence type="ECO:0000313" key="3">
    <source>
        <dbReference type="Proteomes" id="UP000318478"/>
    </source>
</evidence>
<dbReference type="EMBL" id="SJPO01000005">
    <property type="protein sequence ID" value="TWT77050.1"/>
    <property type="molecule type" value="Genomic_DNA"/>
</dbReference>